<evidence type="ECO:0000313" key="2">
    <source>
        <dbReference type="EMBL" id="OBS70027.1"/>
    </source>
</evidence>
<accession>A0A1A6GXF2</accession>
<name>A0A1A6GXF2_NEOLE</name>
<feature type="non-terminal residue" evidence="2">
    <location>
        <position position="1"/>
    </location>
</feature>
<comment type="caution">
    <text evidence="2">The sequence shown here is derived from an EMBL/GenBank/DDBJ whole genome shotgun (WGS) entry which is preliminary data.</text>
</comment>
<dbReference type="EMBL" id="LZPO01066479">
    <property type="protein sequence ID" value="OBS70027.1"/>
    <property type="molecule type" value="Genomic_DNA"/>
</dbReference>
<feature type="non-terminal residue" evidence="2">
    <location>
        <position position="142"/>
    </location>
</feature>
<protein>
    <submittedName>
        <fullName evidence="2">Uncharacterized protein</fullName>
    </submittedName>
</protein>
<gene>
    <name evidence="2" type="ORF">A6R68_01430</name>
</gene>
<dbReference type="Proteomes" id="UP000092124">
    <property type="component" value="Unassembled WGS sequence"/>
</dbReference>
<organism evidence="2 3">
    <name type="scientific">Neotoma lepida</name>
    <name type="common">Desert woodrat</name>
    <dbReference type="NCBI Taxonomy" id="56216"/>
    <lineage>
        <taxon>Eukaryota</taxon>
        <taxon>Metazoa</taxon>
        <taxon>Chordata</taxon>
        <taxon>Craniata</taxon>
        <taxon>Vertebrata</taxon>
        <taxon>Euteleostomi</taxon>
        <taxon>Mammalia</taxon>
        <taxon>Eutheria</taxon>
        <taxon>Euarchontoglires</taxon>
        <taxon>Glires</taxon>
        <taxon>Rodentia</taxon>
        <taxon>Myomorpha</taxon>
        <taxon>Muroidea</taxon>
        <taxon>Cricetidae</taxon>
        <taxon>Neotominae</taxon>
        <taxon>Neotoma</taxon>
    </lineage>
</organism>
<keyword evidence="3" id="KW-1185">Reference proteome</keyword>
<keyword evidence="1" id="KW-0812">Transmembrane</keyword>
<feature type="transmembrane region" description="Helical" evidence="1">
    <location>
        <begin position="63"/>
        <end position="83"/>
    </location>
</feature>
<dbReference type="STRING" id="56216.A0A1A6GXF2"/>
<evidence type="ECO:0000313" key="3">
    <source>
        <dbReference type="Proteomes" id="UP000092124"/>
    </source>
</evidence>
<keyword evidence="1" id="KW-1133">Transmembrane helix</keyword>
<sequence length="142" mass="16018">DMMDNKAMYMHTVNDRDNSSIFEEPFDGRSLSKLNLCEDGPCHKRRVGGCCTQLGSLSALKHAVLGLYLLVFLILVGIFILAANRSTPGGENECCQHEGVHANVLLVFYSEDQEKHIFGHEDKYLHCIEVYSHTLEREFTAL</sequence>
<evidence type="ECO:0000256" key="1">
    <source>
        <dbReference type="SAM" id="Phobius"/>
    </source>
</evidence>
<keyword evidence="1" id="KW-0472">Membrane</keyword>
<dbReference type="AlphaFoldDB" id="A0A1A6GXF2"/>
<reference evidence="2 3" key="1">
    <citation type="submission" date="2016-06" db="EMBL/GenBank/DDBJ databases">
        <title>The Draft Genome Sequence and Annotation of the Desert Woodrat Neotoma lepida.</title>
        <authorList>
            <person name="Campbell M."/>
            <person name="Oakeson K.F."/>
            <person name="Yandell M."/>
            <person name="Halpert J.R."/>
            <person name="Dearing D."/>
        </authorList>
    </citation>
    <scope>NUCLEOTIDE SEQUENCE [LARGE SCALE GENOMIC DNA]</scope>
    <source>
        <strain evidence="2">417</strain>
        <tissue evidence="2">Liver</tissue>
    </source>
</reference>
<proteinExistence type="predicted"/>
<dbReference type="OrthoDB" id="9835352at2759"/>